<dbReference type="Gene3D" id="1.10.472.10">
    <property type="entry name" value="Cyclin-like"/>
    <property type="match status" value="1"/>
</dbReference>
<dbReference type="InterPro" id="IPR006671">
    <property type="entry name" value="Cyclin_N"/>
</dbReference>
<dbReference type="SUPFAM" id="SSF47954">
    <property type="entry name" value="Cyclin-like"/>
    <property type="match status" value="1"/>
</dbReference>
<dbReference type="CDD" id="cd20557">
    <property type="entry name" value="CYCLIN_ScPCL1-like"/>
    <property type="match status" value="1"/>
</dbReference>
<evidence type="ECO:0000259" key="2">
    <source>
        <dbReference type="Pfam" id="PF00134"/>
    </source>
</evidence>
<feature type="region of interest" description="Disordered" evidence="1">
    <location>
        <begin position="725"/>
        <end position="765"/>
    </location>
</feature>
<feature type="region of interest" description="Disordered" evidence="1">
    <location>
        <begin position="303"/>
        <end position="328"/>
    </location>
</feature>
<feature type="compositionally biased region" description="Polar residues" evidence="1">
    <location>
        <begin position="597"/>
        <end position="615"/>
    </location>
</feature>
<evidence type="ECO:0000313" key="3">
    <source>
        <dbReference type="EMBL" id="KAJ2864027.1"/>
    </source>
</evidence>
<reference evidence="3" key="1">
    <citation type="submission" date="2022-07" db="EMBL/GenBank/DDBJ databases">
        <title>Phylogenomic reconstructions and comparative analyses of Kickxellomycotina fungi.</title>
        <authorList>
            <person name="Reynolds N.K."/>
            <person name="Stajich J.E."/>
            <person name="Barry K."/>
            <person name="Grigoriev I.V."/>
            <person name="Crous P."/>
            <person name="Smith M.E."/>
        </authorList>
    </citation>
    <scope>NUCLEOTIDE SEQUENCE</scope>
    <source>
        <strain evidence="3">RSA 476</strain>
    </source>
</reference>
<feature type="compositionally biased region" description="Polar residues" evidence="1">
    <location>
        <begin position="476"/>
        <end position="491"/>
    </location>
</feature>
<feature type="compositionally biased region" description="Low complexity" evidence="1">
    <location>
        <begin position="50"/>
        <end position="59"/>
    </location>
</feature>
<proteinExistence type="predicted"/>
<feature type="compositionally biased region" description="Low complexity" evidence="1">
    <location>
        <begin position="573"/>
        <end position="589"/>
    </location>
</feature>
<protein>
    <recommendedName>
        <fullName evidence="2">Cyclin N-terminal domain-containing protein</fullName>
    </recommendedName>
</protein>
<sequence length="914" mass="97214">MISTATVHSFAERKTKNLFGMRPAWLKKDTTADAAAAAAAAVVEAAHAPPSSLLASPDSPRIKELTSAAPGKPKALSRTRVRELLTIAMIRLMERMIAELFPCAAEGGPMQPPEGLPAGTSGPETAAASLPTFEEFLKHICRRTRTPLTCMCLALLYLTRLRANHPRSRGSPGSSYRLALSSLCVATKYLYDDAYHTCSWVQVSMGLFSQREVNQMEMEFMYFLHYQLGVTPTEWNQWVATLEAKLVARWSEKGKADVIYGFGLFLSYECCEPDVQEAVRDVAWGEGGRSLLSLLTNAIHLSSSSSPSSNGGEAGKSSPSADSAVSELTCLPTPDPSSWFRIRSPAPSAMANQQSATVVNSTSITPTTAHFPSSSSSSQPLRTTYSRHSFVEQETGSGLSPLPATHKSFASSHAHLAHNSLMCPHNGGPPARRSSQCSVAANAVLSLHPHLEYSDDFNPTSNIHTASHRHSMFDPTKSSDWKVSQHQTSTIYVPRSPPQPHVRCSSQQQQHQQHRMSYMGSTESTAASNMYGARHVSASPFDSFSGDMGGASLSYSADSRDGVMTNHHAPPATSRKTTTSQQQQQQSASFYGPGPRSISSGNSAHGMRSNGSNMSFDRKSVHGLTVSSKLSSGSTMAAAAASRDIPRPVTYNGLGDLSYVNGNNSQATGKDMHRPATSRRTPGAASVASSRNGSPGISSRNVRYYSNGGVGNSGGNAVAPQGCGVGGAPTASAKSSSSSLKTGNNGARRQSWRHSHSHKGSGTSSFAQKLRSFAVFNWSAGGGGNNNNANSPILNHKDQMVSGSAGPDEDHDMPYADNRHHDYAPAVASTFAPGTGAAASVSGTLGAHTISSSNGSREHDLKRNSCCPAQLPHQTSHPNGFARLTNGHTALETISSPSYDFEIEMTKYVSTQKS</sequence>
<feature type="region of interest" description="Disordered" evidence="1">
    <location>
        <begin position="50"/>
        <end position="74"/>
    </location>
</feature>
<dbReference type="PANTHER" id="PTHR15615:SF108">
    <property type="entry name" value="PROTEIN CNPPD1"/>
    <property type="match status" value="1"/>
</dbReference>
<feature type="compositionally biased region" description="Basic residues" evidence="1">
    <location>
        <begin position="750"/>
        <end position="759"/>
    </location>
</feature>
<organism evidence="3 4">
    <name type="scientific">Coemansia aciculifera</name>
    <dbReference type="NCBI Taxonomy" id="417176"/>
    <lineage>
        <taxon>Eukaryota</taxon>
        <taxon>Fungi</taxon>
        <taxon>Fungi incertae sedis</taxon>
        <taxon>Zoopagomycota</taxon>
        <taxon>Kickxellomycotina</taxon>
        <taxon>Kickxellomycetes</taxon>
        <taxon>Kickxellales</taxon>
        <taxon>Kickxellaceae</taxon>
        <taxon>Coemansia</taxon>
    </lineage>
</organism>
<feature type="region of interest" description="Disordered" evidence="1">
    <location>
        <begin position="474"/>
        <end position="523"/>
    </location>
</feature>
<dbReference type="Proteomes" id="UP001140074">
    <property type="component" value="Unassembled WGS sequence"/>
</dbReference>
<gene>
    <name evidence="3" type="ORF">GGH94_003206</name>
</gene>
<dbReference type="EMBL" id="JANBUY010000102">
    <property type="protein sequence ID" value="KAJ2864027.1"/>
    <property type="molecule type" value="Genomic_DNA"/>
</dbReference>
<dbReference type="GO" id="GO:0000307">
    <property type="term" value="C:cyclin-dependent protein kinase holoenzyme complex"/>
    <property type="evidence" value="ECO:0007669"/>
    <property type="project" value="TreeGrafter"/>
</dbReference>
<dbReference type="InterPro" id="IPR036915">
    <property type="entry name" value="Cyclin-like_sf"/>
</dbReference>
<dbReference type="AlphaFoldDB" id="A0A9W8M6H2"/>
<feature type="region of interest" description="Disordered" evidence="1">
    <location>
        <begin position="662"/>
        <end position="700"/>
    </location>
</feature>
<dbReference type="GO" id="GO:0019901">
    <property type="term" value="F:protein kinase binding"/>
    <property type="evidence" value="ECO:0007669"/>
    <property type="project" value="InterPro"/>
</dbReference>
<feature type="compositionally biased region" description="Polar residues" evidence="1">
    <location>
        <begin position="687"/>
        <end position="700"/>
    </location>
</feature>
<feature type="domain" description="Cyclin N-terminal" evidence="2">
    <location>
        <begin position="135"/>
        <end position="228"/>
    </location>
</feature>
<evidence type="ECO:0000313" key="4">
    <source>
        <dbReference type="Proteomes" id="UP001140074"/>
    </source>
</evidence>
<name>A0A9W8M6H2_9FUNG</name>
<dbReference type="GO" id="GO:0016538">
    <property type="term" value="F:cyclin-dependent protein serine/threonine kinase regulator activity"/>
    <property type="evidence" value="ECO:0007669"/>
    <property type="project" value="TreeGrafter"/>
</dbReference>
<evidence type="ECO:0000256" key="1">
    <source>
        <dbReference type="SAM" id="MobiDB-lite"/>
    </source>
</evidence>
<dbReference type="Pfam" id="PF00134">
    <property type="entry name" value="Cyclin_N"/>
    <property type="match status" value="1"/>
</dbReference>
<dbReference type="InterPro" id="IPR013922">
    <property type="entry name" value="Cyclin_PHO80-like"/>
</dbReference>
<dbReference type="PANTHER" id="PTHR15615">
    <property type="match status" value="1"/>
</dbReference>
<feature type="region of interest" description="Disordered" evidence="1">
    <location>
        <begin position="559"/>
        <end position="618"/>
    </location>
</feature>
<comment type="caution">
    <text evidence="3">The sequence shown here is derived from an EMBL/GenBank/DDBJ whole genome shotgun (WGS) entry which is preliminary data.</text>
</comment>
<dbReference type="GO" id="GO:0005634">
    <property type="term" value="C:nucleus"/>
    <property type="evidence" value="ECO:0007669"/>
    <property type="project" value="TreeGrafter"/>
</dbReference>
<accession>A0A9W8M6H2</accession>
<keyword evidence="4" id="KW-1185">Reference proteome</keyword>